<comment type="caution">
    <text evidence="6">The sequence shown here is derived from an EMBL/GenBank/DDBJ whole genome shotgun (WGS) entry which is preliminary data.</text>
</comment>
<keyword evidence="2" id="KW-0238">DNA-binding</keyword>
<evidence type="ECO:0000313" key="6">
    <source>
        <dbReference type="EMBL" id="OWW19295.1"/>
    </source>
</evidence>
<dbReference type="GO" id="GO:0003677">
    <property type="term" value="F:DNA binding"/>
    <property type="evidence" value="ECO:0007669"/>
    <property type="project" value="UniProtKB-KW"/>
</dbReference>
<dbReference type="RefSeq" id="WP_088706210.1">
    <property type="nucleotide sequence ID" value="NZ_LSTO01000001.1"/>
</dbReference>
<evidence type="ECO:0000256" key="3">
    <source>
        <dbReference type="ARBA" id="ARBA00023163"/>
    </source>
</evidence>
<organism evidence="6 7">
    <name type="scientific">Noviherbaspirillum denitrificans</name>
    <dbReference type="NCBI Taxonomy" id="1968433"/>
    <lineage>
        <taxon>Bacteria</taxon>
        <taxon>Pseudomonadati</taxon>
        <taxon>Pseudomonadota</taxon>
        <taxon>Betaproteobacteria</taxon>
        <taxon>Burkholderiales</taxon>
        <taxon>Oxalobacteraceae</taxon>
        <taxon>Noviherbaspirillum</taxon>
    </lineage>
</organism>
<dbReference type="InterPro" id="IPR005471">
    <property type="entry name" value="Tscrpt_reg_IclR_N"/>
</dbReference>
<feature type="domain" description="HTH iclR-type" evidence="4">
    <location>
        <begin position="22"/>
        <end position="84"/>
    </location>
</feature>
<dbReference type="InterPro" id="IPR050707">
    <property type="entry name" value="HTH_MetabolicPath_Reg"/>
</dbReference>
<reference evidence="6 7" key="1">
    <citation type="submission" date="2016-02" db="EMBL/GenBank/DDBJ databases">
        <authorList>
            <person name="Wen L."/>
            <person name="He K."/>
            <person name="Yang H."/>
        </authorList>
    </citation>
    <scope>NUCLEOTIDE SEQUENCE [LARGE SCALE GENOMIC DNA]</scope>
    <source>
        <strain evidence="6 7">TSA40</strain>
    </source>
</reference>
<dbReference type="Pfam" id="PF09339">
    <property type="entry name" value="HTH_IclR"/>
    <property type="match status" value="1"/>
</dbReference>
<evidence type="ECO:0008006" key="8">
    <source>
        <dbReference type="Google" id="ProtNLM"/>
    </source>
</evidence>
<dbReference type="Proteomes" id="UP000197535">
    <property type="component" value="Unassembled WGS sequence"/>
</dbReference>
<evidence type="ECO:0000313" key="7">
    <source>
        <dbReference type="Proteomes" id="UP000197535"/>
    </source>
</evidence>
<dbReference type="InterPro" id="IPR029016">
    <property type="entry name" value="GAF-like_dom_sf"/>
</dbReference>
<dbReference type="PANTHER" id="PTHR30136:SF35">
    <property type="entry name" value="HTH-TYPE TRANSCRIPTIONAL REGULATOR RV1719"/>
    <property type="match status" value="1"/>
</dbReference>
<keyword evidence="3" id="KW-0804">Transcription</keyword>
<keyword evidence="7" id="KW-1185">Reference proteome</keyword>
<dbReference type="InterPro" id="IPR014757">
    <property type="entry name" value="Tscrpt_reg_IclR_C"/>
</dbReference>
<evidence type="ECO:0000259" key="5">
    <source>
        <dbReference type="PROSITE" id="PS51078"/>
    </source>
</evidence>
<evidence type="ECO:0000256" key="2">
    <source>
        <dbReference type="ARBA" id="ARBA00023125"/>
    </source>
</evidence>
<dbReference type="AlphaFoldDB" id="A0A254T9N5"/>
<accession>A0A254T9N5</accession>
<dbReference type="PANTHER" id="PTHR30136">
    <property type="entry name" value="HELIX-TURN-HELIX TRANSCRIPTIONAL REGULATOR, ICLR FAMILY"/>
    <property type="match status" value="1"/>
</dbReference>
<dbReference type="CDD" id="cd00090">
    <property type="entry name" value="HTH_ARSR"/>
    <property type="match status" value="1"/>
</dbReference>
<gene>
    <name evidence="6" type="ORF">AYR66_07060</name>
</gene>
<protein>
    <recommendedName>
        <fullName evidence="8">IclR family transcriptional regulator</fullName>
    </recommendedName>
</protein>
<evidence type="ECO:0000259" key="4">
    <source>
        <dbReference type="PROSITE" id="PS51077"/>
    </source>
</evidence>
<feature type="domain" description="IclR-ED" evidence="5">
    <location>
        <begin position="85"/>
        <end position="260"/>
    </location>
</feature>
<proteinExistence type="predicted"/>
<dbReference type="SMART" id="SM00346">
    <property type="entry name" value="HTH_ICLR"/>
    <property type="match status" value="1"/>
</dbReference>
<dbReference type="Gene3D" id="1.10.10.10">
    <property type="entry name" value="Winged helix-like DNA-binding domain superfamily/Winged helix DNA-binding domain"/>
    <property type="match status" value="1"/>
</dbReference>
<dbReference type="GO" id="GO:0045892">
    <property type="term" value="P:negative regulation of DNA-templated transcription"/>
    <property type="evidence" value="ECO:0007669"/>
    <property type="project" value="TreeGrafter"/>
</dbReference>
<dbReference type="PROSITE" id="PS51078">
    <property type="entry name" value="ICLR_ED"/>
    <property type="match status" value="1"/>
</dbReference>
<dbReference type="InterPro" id="IPR036390">
    <property type="entry name" value="WH_DNA-bd_sf"/>
</dbReference>
<dbReference type="PROSITE" id="PS51077">
    <property type="entry name" value="HTH_ICLR"/>
    <property type="match status" value="1"/>
</dbReference>
<keyword evidence="1" id="KW-0805">Transcription regulation</keyword>
<dbReference type="GO" id="GO:0003700">
    <property type="term" value="F:DNA-binding transcription factor activity"/>
    <property type="evidence" value="ECO:0007669"/>
    <property type="project" value="TreeGrafter"/>
</dbReference>
<dbReference type="Gene3D" id="3.30.450.40">
    <property type="match status" value="1"/>
</dbReference>
<dbReference type="SUPFAM" id="SSF46785">
    <property type="entry name" value="Winged helix' DNA-binding domain"/>
    <property type="match status" value="1"/>
</dbReference>
<dbReference type="EMBL" id="LSTO01000001">
    <property type="protein sequence ID" value="OWW19295.1"/>
    <property type="molecule type" value="Genomic_DNA"/>
</dbReference>
<dbReference type="InterPro" id="IPR036388">
    <property type="entry name" value="WH-like_DNA-bd_sf"/>
</dbReference>
<sequence length="260" mass="27715">MQKRNTVSAGMDHDSNHDRRSIQVIERAAAILRALQSGSGGLSLGEISKTVELPRSTVQRIVDALAKEGLVIASSSGSGVRLGPALIPLGAATRYPLTEMARPTLENLAQRTGESVDLSIANQVRMVFLDQIASTHRLSAVSAIGVSFPLHCSANGKAALALMTGEELARTRKSLALSAFTKNTITSWEALEKELEEIRRSGIAYDREEQSAGICAIAKGFRLPTGELASISIPVPSVRFGASEAMLAEAIESECRLFSK</sequence>
<dbReference type="Pfam" id="PF01614">
    <property type="entry name" value="IclR_C"/>
    <property type="match status" value="1"/>
</dbReference>
<evidence type="ECO:0000256" key="1">
    <source>
        <dbReference type="ARBA" id="ARBA00023015"/>
    </source>
</evidence>
<dbReference type="InterPro" id="IPR011991">
    <property type="entry name" value="ArsR-like_HTH"/>
</dbReference>
<dbReference type="OrthoDB" id="9807558at2"/>
<name>A0A254T9N5_9BURK</name>
<dbReference type="SUPFAM" id="SSF55781">
    <property type="entry name" value="GAF domain-like"/>
    <property type="match status" value="1"/>
</dbReference>